<dbReference type="PANTHER" id="PTHR23514:SF3">
    <property type="entry name" value="BYPASS OF STOP CODON PROTEIN 6"/>
    <property type="match status" value="1"/>
</dbReference>
<dbReference type="InterPro" id="IPR011701">
    <property type="entry name" value="MFS"/>
</dbReference>
<dbReference type="Pfam" id="PF07690">
    <property type="entry name" value="MFS_1"/>
    <property type="match status" value="1"/>
</dbReference>
<dbReference type="PANTHER" id="PTHR23514">
    <property type="entry name" value="BYPASS OF STOP CODON PROTEIN 6"/>
    <property type="match status" value="1"/>
</dbReference>
<feature type="domain" description="Major facilitator superfamily (MFS) profile" evidence="8">
    <location>
        <begin position="4"/>
        <end position="393"/>
    </location>
</feature>
<proteinExistence type="inferred from homology"/>
<feature type="transmembrane region" description="Helical" evidence="7">
    <location>
        <begin position="279"/>
        <end position="297"/>
    </location>
</feature>
<feature type="transmembrane region" description="Helical" evidence="7">
    <location>
        <begin position="369"/>
        <end position="389"/>
    </location>
</feature>
<dbReference type="RefSeq" id="WP_119151511.1">
    <property type="nucleotide sequence ID" value="NZ_JBHSOV010000041.1"/>
</dbReference>
<comment type="caution">
    <text evidence="9">The sequence shown here is derived from an EMBL/GenBank/DDBJ whole genome shotgun (WGS) entry which is preliminary data.</text>
</comment>
<sequence length="407" mass="43189">MSRLIFLGCVAYLVVGLGQLVVGTVMEPMVHAYGVQYGDGGQLVMNQFLGGLVGIVAAPWLMRQIGKKALLLSALGLLTVVQFVYLSEPPWMVMLTIGPIAGFGFGTTEAVVGSFIIGAAGANANIAMSRVEVFFGVGALLMPFAGAALIKAGYWKSAFGLVGSLAVVSIILWTMFWPKVLDATLNGTEHSEEEKARTAPSRESNRKTLLLVLIPCSVFFAVYVGFEMSFVHYLPSVLVQDSGMTESAAALILSVYWGAMTLGRMVAGHAADRWGGAAYLIWMCVACAVFSLVMGVWQGATSTFVFTFLAGIAMSGMFAIALVFANRAAPGMTEKTTSMLMAFGGLGGALLPKLTGWYLDEFGASATRWLFAILSVVMLGIIVWAVLAAKRARSGTGASDYRQISVQ</sequence>
<keyword evidence="6 7" id="KW-0472">Membrane</keyword>
<name>A0A398CH12_9BACL</name>
<keyword evidence="5 7" id="KW-1133">Transmembrane helix</keyword>
<feature type="transmembrane region" description="Helical" evidence="7">
    <location>
        <begin position="69"/>
        <end position="86"/>
    </location>
</feature>
<dbReference type="EMBL" id="QXJM01000040">
    <property type="protein sequence ID" value="RIE01252.1"/>
    <property type="molecule type" value="Genomic_DNA"/>
</dbReference>
<dbReference type="SUPFAM" id="SSF103473">
    <property type="entry name" value="MFS general substrate transporter"/>
    <property type="match status" value="1"/>
</dbReference>
<feature type="transmembrane region" description="Helical" evidence="7">
    <location>
        <begin position="44"/>
        <end position="62"/>
    </location>
</feature>
<comment type="similarity">
    <text evidence="2">Belongs to the major facilitator superfamily.</text>
</comment>
<dbReference type="GO" id="GO:0005886">
    <property type="term" value="C:plasma membrane"/>
    <property type="evidence" value="ECO:0007669"/>
    <property type="project" value="UniProtKB-SubCell"/>
</dbReference>
<feature type="transmembrane region" description="Helical" evidence="7">
    <location>
        <begin position="248"/>
        <end position="267"/>
    </location>
</feature>
<dbReference type="InterPro" id="IPR036259">
    <property type="entry name" value="MFS_trans_sf"/>
</dbReference>
<dbReference type="Gene3D" id="1.20.1250.20">
    <property type="entry name" value="MFS general substrate transporter like domains"/>
    <property type="match status" value="2"/>
</dbReference>
<accession>A0A398CH12</accession>
<evidence type="ECO:0000259" key="8">
    <source>
        <dbReference type="PROSITE" id="PS50850"/>
    </source>
</evidence>
<feature type="transmembrane region" description="Helical" evidence="7">
    <location>
        <begin position="209"/>
        <end position="228"/>
    </location>
</feature>
<feature type="transmembrane region" description="Helical" evidence="7">
    <location>
        <begin position="303"/>
        <end position="325"/>
    </location>
</feature>
<evidence type="ECO:0000313" key="10">
    <source>
        <dbReference type="Proteomes" id="UP000266340"/>
    </source>
</evidence>
<feature type="transmembrane region" description="Helical" evidence="7">
    <location>
        <begin position="158"/>
        <end position="177"/>
    </location>
</feature>
<gene>
    <name evidence="9" type="ORF">D3H35_22955</name>
</gene>
<evidence type="ECO:0000256" key="5">
    <source>
        <dbReference type="ARBA" id="ARBA00022989"/>
    </source>
</evidence>
<evidence type="ECO:0000256" key="3">
    <source>
        <dbReference type="ARBA" id="ARBA00022448"/>
    </source>
</evidence>
<feature type="transmembrane region" description="Helical" evidence="7">
    <location>
        <begin position="92"/>
        <end position="121"/>
    </location>
</feature>
<dbReference type="Proteomes" id="UP000266340">
    <property type="component" value="Unassembled WGS sequence"/>
</dbReference>
<dbReference type="InterPro" id="IPR020846">
    <property type="entry name" value="MFS_dom"/>
</dbReference>
<dbReference type="PROSITE" id="PS50850">
    <property type="entry name" value="MFS"/>
    <property type="match status" value="1"/>
</dbReference>
<dbReference type="OrthoDB" id="1674541at2"/>
<keyword evidence="3" id="KW-0813">Transport</keyword>
<evidence type="ECO:0000256" key="4">
    <source>
        <dbReference type="ARBA" id="ARBA00022692"/>
    </source>
</evidence>
<evidence type="ECO:0000256" key="1">
    <source>
        <dbReference type="ARBA" id="ARBA00004651"/>
    </source>
</evidence>
<evidence type="ECO:0000256" key="7">
    <source>
        <dbReference type="SAM" id="Phobius"/>
    </source>
</evidence>
<organism evidence="9 10">
    <name type="scientific">Cohnella faecalis</name>
    <dbReference type="NCBI Taxonomy" id="2315694"/>
    <lineage>
        <taxon>Bacteria</taxon>
        <taxon>Bacillati</taxon>
        <taxon>Bacillota</taxon>
        <taxon>Bacilli</taxon>
        <taxon>Bacillales</taxon>
        <taxon>Paenibacillaceae</taxon>
        <taxon>Cohnella</taxon>
    </lineage>
</organism>
<evidence type="ECO:0000256" key="2">
    <source>
        <dbReference type="ARBA" id="ARBA00008335"/>
    </source>
</evidence>
<comment type="subcellular location">
    <subcellularLocation>
        <location evidence="1">Cell membrane</location>
        <topology evidence="1">Multi-pass membrane protein</topology>
    </subcellularLocation>
</comment>
<protein>
    <submittedName>
        <fullName evidence="9">MFS transporter</fullName>
    </submittedName>
</protein>
<feature type="transmembrane region" description="Helical" evidence="7">
    <location>
        <begin position="337"/>
        <end position="357"/>
    </location>
</feature>
<evidence type="ECO:0000256" key="6">
    <source>
        <dbReference type="ARBA" id="ARBA00023136"/>
    </source>
</evidence>
<keyword evidence="4 7" id="KW-0812">Transmembrane</keyword>
<dbReference type="AlphaFoldDB" id="A0A398CH12"/>
<keyword evidence="10" id="KW-1185">Reference proteome</keyword>
<dbReference type="GO" id="GO:0022857">
    <property type="term" value="F:transmembrane transporter activity"/>
    <property type="evidence" value="ECO:0007669"/>
    <property type="project" value="InterPro"/>
</dbReference>
<evidence type="ECO:0000313" key="9">
    <source>
        <dbReference type="EMBL" id="RIE01252.1"/>
    </source>
</evidence>
<reference evidence="9 10" key="1">
    <citation type="submission" date="2018-09" db="EMBL/GenBank/DDBJ databases">
        <title>Cohnella cavernae sp. nov., isolated from a karst cave.</title>
        <authorList>
            <person name="Zhu H."/>
        </authorList>
    </citation>
    <scope>NUCLEOTIDE SEQUENCE [LARGE SCALE GENOMIC DNA]</scope>
    <source>
        <strain evidence="9 10">K2E09-144</strain>
    </source>
</reference>
<feature type="transmembrane region" description="Helical" evidence="7">
    <location>
        <begin position="133"/>
        <end position="152"/>
    </location>
</feature>
<dbReference type="InterPro" id="IPR051788">
    <property type="entry name" value="MFS_Transporter"/>
</dbReference>